<organism evidence="1">
    <name type="scientific">Oryza glumipatula</name>
    <dbReference type="NCBI Taxonomy" id="40148"/>
    <lineage>
        <taxon>Eukaryota</taxon>
        <taxon>Viridiplantae</taxon>
        <taxon>Streptophyta</taxon>
        <taxon>Embryophyta</taxon>
        <taxon>Tracheophyta</taxon>
        <taxon>Spermatophyta</taxon>
        <taxon>Magnoliopsida</taxon>
        <taxon>Liliopsida</taxon>
        <taxon>Poales</taxon>
        <taxon>Poaceae</taxon>
        <taxon>BOP clade</taxon>
        <taxon>Oryzoideae</taxon>
        <taxon>Oryzeae</taxon>
        <taxon>Oryzinae</taxon>
        <taxon>Oryza</taxon>
    </lineage>
</organism>
<keyword evidence="2" id="KW-1185">Reference proteome</keyword>
<reference evidence="1" key="1">
    <citation type="submission" date="2015-04" db="UniProtKB">
        <authorList>
            <consortium name="EnsemblPlants"/>
        </authorList>
    </citation>
    <scope>IDENTIFICATION</scope>
</reference>
<dbReference type="HOGENOM" id="CLU_1339381_0_0_1"/>
<proteinExistence type="predicted"/>
<sequence>MAVSADVVGLTGSSSHVVLAGVRALLGGSHDDLRLRADQLSWSLSVVFFTGGGAGLGPDGSVLVCADVPPLGAALRGKQRTAVRVAVNEADHGACGCSNDIFRDVMRLLSVTSCFSGHLSRPTGCSSPMSSSIPLPRLQAGPYFGCWVRHGAAMSVVHALLFASHEDLRVHHLSHSLSSAFFADGAVAAPFRRRSYGGGLAGGAS</sequence>
<dbReference type="Gramene" id="OGLUM09G04320.1">
    <property type="protein sequence ID" value="OGLUM09G04320.1"/>
    <property type="gene ID" value="OGLUM09G04320"/>
</dbReference>
<evidence type="ECO:0000313" key="2">
    <source>
        <dbReference type="Proteomes" id="UP000026961"/>
    </source>
</evidence>
<dbReference type="STRING" id="40148.A0A0E0B0R0"/>
<dbReference type="AlphaFoldDB" id="A0A0E0B0R0"/>
<reference evidence="1" key="2">
    <citation type="submission" date="2018-05" db="EMBL/GenBank/DDBJ databases">
        <title>OgluRS3 (Oryza glumaepatula Reference Sequence Version 3).</title>
        <authorList>
            <person name="Zhang J."/>
            <person name="Kudrna D."/>
            <person name="Lee S."/>
            <person name="Talag J."/>
            <person name="Welchert J."/>
            <person name="Wing R.A."/>
        </authorList>
    </citation>
    <scope>NUCLEOTIDE SEQUENCE [LARGE SCALE GENOMIC DNA]</scope>
</reference>
<evidence type="ECO:0000313" key="1">
    <source>
        <dbReference type="EnsemblPlants" id="OGLUM09G04320.1"/>
    </source>
</evidence>
<protein>
    <submittedName>
        <fullName evidence="1">Uncharacterized protein</fullName>
    </submittedName>
</protein>
<dbReference type="Proteomes" id="UP000026961">
    <property type="component" value="Chromosome 9"/>
</dbReference>
<name>A0A0E0B0R0_9ORYZ</name>
<accession>A0A0E0B0R0</accession>
<dbReference type="EnsemblPlants" id="OGLUM09G04320.1">
    <property type="protein sequence ID" value="OGLUM09G04320.1"/>
    <property type="gene ID" value="OGLUM09G04320"/>
</dbReference>